<dbReference type="InterPro" id="IPR021933">
    <property type="entry name" value="SERRATE/Ars2_N"/>
</dbReference>
<feature type="compositionally biased region" description="Basic and acidic residues" evidence="6">
    <location>
        <begin position="229"/>
        <end position="249"/>
    </location>
</feature>
<dbReference type="AlphaFoldDB" id="A0A8R1HV07"/>
<evidence type="ECO:0000313" key="9">
    <source>
        <dbReference type="EnsemblMetazoa" id="CJA12663.1"/>
    </source>
</evidence>
<evidence type="ECO:0000259" key="8">
    <source>
        <dbReference type="Pfam" id="PF12066"/>
    </source>
</evidence>
<reference evidence="10" key="1">
    <citation type="submission" date="2010-08" db="EMBL/GenBank/DDBJ databases">
        <authorList>
            <consortium name="Caenorhabditis japonica Sequencing Consortium"/>
            <person name="Wilson R.K."/>
        </authorList>
    </citation>
    <scope>NUCLEOTIDE SEQUENCE [LARGE SCALE GENOMIC DNA]</scope>
    <source>
        <strain evidence="10">DF5081</strain>
    </source>
</reference>
<feature type="region of interest" description="Disordered" evidence="6">
    <location>
        <begin position="627"/>
        <end position="722"/>
    </location>
</feature>
<dbReference type="GO" id="GO:0016604">
    <property type="term" value="C:nuclear body"/>
    <property type="evidence" value="ECO:0007669"/>
    <property type="project" value="TreeGrafter"/>
</dbReference>
<keyword evidence="10" id="KW-1185">Reference proteome</keyword>
<evidence type="ECO:0000256" key="3">
    <source>
        <dbReference type="ARBA" id="ARBA00017364"/>
    </source>
</evidence>
<dbReference type="Pfam" id="PF04959">
    <property type="entry name" value="ARS2"/>
    <property type="match status" value="1"/>
</dbReference>
<evidence type="ECO:0000256" key="5">
    <source>
        <dbReference type="ARBA" id="ARBA00030701"/>
    </source>
</evidence>
<feature type="compositionally biased region" description="Basic and acidic residues" evidence="6">
    <location>
        <begin position="8"/>
        <end position="26"/>
    </location>
</feature>
<protein>
    <recommendedName>
        <fullName evidence="3">Serrate RNA effector molecule homolog</fullName>
    </recommendedName>
    <alternativeName>
        <fullName evidence="5">Arsenite-resistance protein 2 homolog</fullName>
    </alternativeName>
</protein>
<reference evidence="9" key="2">
    <citation type="submission" date="2022-06" db="UniProtKB">
        <authorList>
            <consortium name="EnsemblMetazoa"/>
        </authorList>
    </citation>
    <scope>IDENTIFICATION</scope>
    <source>
        <strain evidence="9">DF5081</strain>
    </source>
</reference>
<evidence type="ECO:0000256" key="2">
    <source>
        <dbReference type="ARBA" id="ARBA00005407"/>
    </source>
</evidence>
<dbReference type="Proteomes" id="UP000005237">
    <property type="component" value="Unassembled WGS sequence"/>
</dbReference>
<keyword evidence="4" id="KW-0539">Nucleus</keyword>
<feature type="region of interest" description="Disordered" evidence="6">
    <location>
        <begin position="220"/>
        <end position="263"/>
    </location>
</feature>
<dbReference type="InterPro" id="IPR007042">
    <property type="entry name" value="SERRATE/Ars2_C"/>
</dbReference>
<evidence type="ECO:0000256" key="4">
    <source>
        <dbReference type="ARBA" id="ARBA00023242"/>
    </source>
</evidence>
<comment type="subcellular location">
    <subcellularLocation>
        <location evidence="1">Nucleus</location>
    </subcellularLocation>
</comment>
<evidence type="ECO:0000259" key="7">
    <source>
        <dbReference type="Pfam" id="PF04959"/>
    </source>
</evidence>
<proteinExistence type="inferred from homology"/>
<feature type="compositionally biased region" description="Basic and acidic residues" evidence="6">
    <location>
        <begin position="36"/>
        <end position="56"/>
    </location>
</feature>
<feature type="region of interest" description="Disordered" evidence="6">
    <location>
        <begin position="1"/>
        <end position="74"/>
    </location>
</feature>
<dbReference type="PANTHER" id="PTHR13165:SF0">
    <property type="entry name" value="SERRATE RNA EFFECTOR MOLECULE HOMOLOG"/>
    <property type="match status" value="1"/>
</dbReference>
<feature type="domain" description="SERRATE/Ars2 N-terminal" evidence="8">
    <location>
        <begin position="88"/>
        <end position="197"/>
    </location>
</feature>
<organism evidence="9 10">
    <name type="scientific">Caenorhabditis japonica</name>
    <dbReference type="NCBI Taxonomy" id="281687"/>
    <lineage>
        <taxon>Eukaryota</taxon>
        <taxon>Metazoa</taxon>
        <taxon>Ecdysozoa</taxon>
        <taxon>Nematoda</taxon>
        <taxon>Chromadorea</taxon>
        <taxon>Rhabditida</taxon>
        <taxon>Rhabditina</taxon>
        <taxon>Rhabditomorpha</taxon>
        <taxon>Rhabditoidea</taxon>
        <taxon>Rhabditidae</taxon>
        <taxon>Peloderinae</taxon>
        <taxon>Caenorhabditis</taxon>
    </lineage>
</organism>
<dbReference type="OMA" id="HLRMCEE"/>
<dbReference type="Pfam" id="PF12066">
    <property type="entry name" value="SERRATE_Ars2_N"/>
    <property type="match status" value="1"/>
</dbReference>
<dbReference type="PANTHER" id="PTHR13165">
    <property type="entry name" value="ARSENITE-RESISTANCE PROTEIN 2"/>
    <property type="match status" value="1"/>
</dbReference>
<feature type="domain" description="SERRATE/Ars2 C-terminal" evidence="7">
    <location>
        <begin position="506"/>
        <end position="702"/>
    </location>
</feature>
<feature type="compositionally biased region" description="Basic and acidic residues" evidence="6">
    <location>
        <begin position="630"/>
        <end position="659"/>
    </location>
</feature>
<dbReference type="GO" id="GO:0031053">
    <property type="term" value="P:primary miRNA processing"/>
    <property type="evidence" value="ECO:0007669"/>
    <property type="project" value="TreeGrafter"/>
</dbReference>
<sequence length="722" mass="81692">MMDSDDDVDRRRDKFARERRDDDSYRRGPPGGYQRYDNKRPGGRRDDYQFKRSRGDDADDSFDPVPRAADDAEASAEDVFVGPLLTFKKFLGKQEDDISEEDAIKKYNEYKVEHKRHQLERFFRIHKEEEWFRQKYKPDDAKKVKDALLGHIQRRLEVFNELKENGSLDGFTLDYGSAEAIIRMMDSVVVKLENGTEEELKAVLSQKLEDESLADVKKENNNGVGAVTETKEEEVKEEVTAEPEESAKDEVEEGAIEDGSEKKSAADKVNIHKTCSVFLRNISPGLTYEEVEGLCKRSPGFLRLALTDGIAERKFYRRGWATFKREVNIKEICWALNAHKVRDTDLNAIINRDITRRVRTTNGIAAHKQVAVNDLKLVVKLVALYDKKVGLFNAAEESETDREKDIRMGVDLVAASTNPLLKEVRSLVPSDILEDISEEEAELLGMSNNGEAQSDKVRFERDDAVLKALDLLIVYLRIVHSIDFYNHGHYSQEDAMPNRCGLIHVRGQPPSGASISTDDDGTLVVPPKFVNDFISGFNSRIDKGLIEKQYVSEDELEKMGKKDGEKAVEEFIVKNTVELAKDKWLCPLSGKKFKGPEFIRKHLQSKHEDKLEEAKLEADFFNNYLSDAQRPVDVEPKPLPPREEHRGGYGGGRGDEDRAPINGGGGGGGGYRERNSFGGNSYDRRGPPPPRLSFGGRGRYDDGPARRQPVSYRDLDAPDDIP</sequence>
<name>A0A8R1HV07_CAEJA</name>
<accession>A0A8R1HV07</accession>
<evidence type="ECO:0000256" key="1">
    <source>
        <dbReference type="ARBA" id="ARBA00004123"/>
    </source>
</evidence>
<dbReference type="EnsemblMetazoa" id="CJA12663.1">
    <property type="protein sequence ID" value="CJA12663.1"/>
    <property type="gene ID" value="WBGene00131867"/>
</dbReference>
<dbReference type="InterPro" id="IPR039727">
    <property type="entry name" value="SE/Ars2"/>
</dbReference>
<comment type="similarity">
    <text evidence="2">Belongs to the ARS2 family.</text>
</comment>
<evidence type="ECO:0000256" key="6">
    <source>
        <dbReference type="SAM" id="MobiDB-lite"/>
    </source>
</evidence>
<evidence type="ECO:0000313" key="10">
    <source>
        <dbReference type="Proteomes" id="UP000005237"/>
    </source>
</evidence>